<dbReference type="EMBL" id="BJYU01000108">
    <property type="protein sequence ID" value="GEO17500.1"/>
    <property type="molecule type" value="Genomic_DNA"/>
</dbReference>
<dbReference type="SUPFAM" id="SSF52141">
    <property type="entry name" value="Uracil-DNA glycosylase-like"/>
    <property type="match status" value="1"/>
</dbReference>
<keyword evidence="2" id="KW-1185">Reference proteome</keyword>
<dbReference type="InterPro" id="IPR036895">
    <property type="entry name" value="Uracil-DNA_glycosylase-like_sf"/>
</dbReference>
<organism evidence="1 2">
    <name type="scientific">Microvirga aerophila</name>
    <dbReference type="NCBI Taxonomy" id="670291"/>
    <lineage>
        <taxon>Bacteria</taxon>
        <taxon>Pseudomonadati</taxon>
        <taxon>Pseudomonadota</taxon>
        <taxon>Alphaproteobacteria</taxon>
        <taxon>Hyphomicrobiales</taxon>
        <taxon>Methylobacteriaceae</taxon>
        <taxon>Microvirga</taxon>
    </lineage>
</organism>
<sequence>MSHGTLINELSADNYTIPQISLQAGRMTEKLPEVLLPNLKIVFCGTAAGNRSAASGAYYAQPGNRF</sequence>
<dbReference type="OrthoDB" id="9799921at2"/>
<gene>
    <name evidence="1" type="ORF">MAE02_51960</name>
</gene>
<dbReference type="AlphaFoldDB" id="A0A512BZY7"/>
<evidence type="ECO:0000313" key="2">
    <source>
        <dbReference type="Proteomes" id="UP000321085"/>
    </source>
</evidence>
<dbReference type="Proteomes" id="UP000321085">
    <property type="component" value="Unassembled WGS sequence"/>
</dbReference>
<protein>
    <submittedName>
        <fullName evidence="1">Uncharacterized protein</fullName>
    </submittedName>
</protein>
<comment type="caution">
    <text evidence="1">The sequence shown here is derived from an EMBL/GenBank/DDBJ whole genome shotgun (WGS) entry which is preliminary data.</text>
</comment>
<accession>A0A512BZY7</accession>
<dbReference type="Gene3D" id="3.40.470.10">
    <property type="entry name" value="Uracil-DNA glycosylase-like domain"/>
    <property type="match status" value="1"/>
</dbReference>
<dbReference type="RefSeq" id="WP_114187211.1">
    <property type="nucleotide sequence ID" value="NZ_BJYU01000108.1"/>
</dbReference>
<name>A0A512BZY7_9HYPH</name>
<evidence type="ECO:0000313" key="1">
    <source>
        <dbReference type="EMBL" id="GEO17500.1"/>
    </source>
</evidence>
<proteinExistence type="predicted"/>
<reference evidence="1 2" key="1">
    <citation type="submission" date="2019-07" db="EMBL/GenBank/DDBJ databases">
        <title>Whole genome shotgun sequence of Microvirga aerophila NBRC 106136.</title>
        <authorList>
            <person name="Hosoyama A."/>
            <person name="Uohara A."/>
            <person name="Ohji S."/>
            <person name="Ichikawa N."/>
        </authorList>
    </citation>
    <scope>NUCLEOTIDE SEQUENCE [LARGE SCALE GENOMIC DNA]</scope>
    <source>
        <strain evidence="1 2">NBRC 106136</strain>
    </source>
</reference>